<keyword evidence="1" id="KW-0812">Transmembrane</keyword>
<dbReference type="EMBL" id="GBXM01019301">
    <property type="protein sequence ID" value="JAH89276.1"/>
    <property type="molecule type" value="Transcribed_RNA"/>
</dbReference>
<evidence type="ECO:0000256" key="1">
    <source>
        <dbReference type="SAM" id="Phobius"/>
    </source>
</evidence>
<sequence length="90" mass="10410">MLGIFSTFLLREFIVINLAMLLSFLAHLKHPKQKNRIDGFLWISGFVETSFLFRFPMGSHIQPTVSLLSTYDFVQPQLEGITYTQVMLDL</sequence>
<protein>
    <submittedName>
        <fullName evidence="2">Uncharacterized protein</fullName>
    </submittedName>
</protein>
<name>A0A0E9WG75_ANGAN</name>
<reference evidence="2" key="2">
    <citation type="journal article" date="2015" name="Fish Shellfish Immunol.">
        <title>Early steps in the European eel (Anguilla anguilla)-Vibrio vulnificus interaction in the gills: Role of the RtxA13 toxin.</title>
        <authorList>
            <person name="Callol A."/>
            <person name="Pajuelo D."/>
            <person name="Ebbesson L."/>
            <person name="Teles M."/>
            <person name="MacKenzie S."/>
            <person name="Amaro C."/>
        </authorList>
    </citation>
    <scope>NUCLEOTIDE SEQUENCE</scope>
</reference>
<dbReference type="AlphaFoldDB" id="A0A0E9WG75"/>
<organism evidence="2">
    <name type="scientific">Anguilla anguilla</name>
    <name type="common">European freshwater eel</name>
    <name type="synonym">Muraena anguilla</name>
    <dbReference type="NCBI Taxonomy" id="7936"/>
    <lineage>
        <taxon>Eukaryota</taxon>
        <taxon>Metazoa</taxon>
        <taxon>Chordata</taxon>
        <taxon>Craniata</taxon>
        <taxon>Vertebrata</taxon>
        <taxon>Euteleostomi</taxon>
        <taxon>Actinopterygii</taxon>
        <taxon>Neopterygii</taxon>
        <taxon>Teleostei</taxon>
        <taxon>Anguilliformes</taxon>
        <taxon>Anguillidae</taxon>
        <taxon>Anguilla</taxon>
    </lineage>
</organism>
<keyword evidence="1" id="KW-1133">Transmembrane helix</keyword>
<keyword evidence="1" id="KW-0472">Membrane</keyword>
<feature type="transmembrane region" description="Helical" evidence="1">
    <location>
        <begin position="6"/>
        <end position="28"/>
    </location>
</feature>
<reference evidence="2" key="1">
    <citation type="submission" date="2014-11" db="EMBL/GenBank/DDBJ databases">
        <authorList>
            <person name="Amaro Gonzalez C."/>
        </authorList>
    </citation>
    <scope>NUCLEOTIDE SEQUENCE</scope>
</reference>
<proteinExistence type="predicted"/>
<accession>A0A0E9WG75</accession>
<evidence type="ECO:0000313" key="2">
    <source>
        <dbReference type="EMBL" id="JAH89276.1"/>
    </source>
</evidence>